<dbReference type="EMBL" id="NPHW01004713">
    <property type="protein sequence ID" value="OXV07584.1"/>
    <property type="molecule type" value="Genomic_DNA"/>
</dbReference>
<keyword evidence="2" id="KW-1185">Reference proteome</keyword>
<gene>
    <name evidence="1" type="ORF">Egran_04653</name>
</gene>
<organism evidence="1 2">
    <name type="scientific">Elaphomyces granulatus</name>
    <dbReference type="NCBI Taxonomy" id="519963"/>
    <lineage>
        <taxon>Eukaryota</taxon>
        <taxon>Fungi</taxon>
        <taxon>Dikarya</taxon>
        <taxon>Ascomycota</taxon>
        <taxon>Pezizomycotina</taxon>
        <taxon>Eurotiomycetes</taxon>
        <taxon>Eurotiomycetidae</taxon>
        <taxon>Eurotiales</taxon>
        <taxon>Elaphomycetaceae</taxon>
        <taxon>Elaphomyces</taxon>
    </lineage>
</organism>
<sequence>MAPVPALVRFWRTDLTRDNLLRSLDRADLRSLRLVCREFGMRSASILFAEMDITFRSTTFTRPARMAALERIGCHVRAVIVRIPHSSETFLPPLLDPVTGEEQTLIYSPQVSASQQSAPKYGSWEMTDLLVKQYQPLFHAATNIPSFVRAFTCMSSLRHLKIACEGQSPAHRYRRSVVDYALISLRVAVEQAPLASLDTLSLLPIHPGGILYLRPIMGFGSSPVSGKRWRQIRKLVIHMESFPYEQGQPMDHLKLLHSYLQSFPSLKSFGFRWKGIKGPCPLSLATEPCLVASSNQPPSRACPTRRTCPPNPLKFRSLRYMALENAVLDASQVSSFILEHRRTLREFEFEEVVLRSGTWDDALAPLTLISGSDEWKEKQEEVMEVPIVLSPIGMEQKQVHTAIREEQRRKDRLRRLREGASSFARARSKTRELFWGSPEHMRKFLQSSVFSWL</sequence>
<dbReference type="AlphaFoldDB" id="A0A232LU26"/>
<name>A0A232LU26_9EURO</name>
<proteinExistence type="predicted"/>
<evidence type="ECO:0000313" key="2">
    <source>
        <dbReference type="Proteomes" id="UP000243515"/>
    </source>
</evidence>
<comment type="caution">
    <text evidence="1">The sequence shown here is derived from an EMBL/GenBank/DDBJ whole genome shotgun (WGS) entry which is preliminary data.</text>
</comment>
<dbReference type="OrthoDB" id="5327538at2759"/>
<protein>
    <submittedName>
        <fullName evidence="1">Uncharacterized protein</fullName>
    </submittedName>
</protein>
<accession>A0A232LU26</accession>
<evidence type="ECO:0000313" key="1">
    <source>
        <dbReference type="EMBL" id="OXV07584.1"/>
    </source>
</evidence>
<reference evidence="1 2" key="1">
    <citation type="journal article" date="2015" name="Environ. Microbiol.">
        <title>Metagenome sequence of Elaphomyces granulatus from sporocarp tissue reveals Ascomycota ectomycorrhizal fingerprints of genome expansion and a Proteobacteria-rich microbiome.</title>
        <authorList>
            <person name="Quandt C.A."/>
            <person name="Kohler A."/>
            <person name="Hesse C.N."/>
            <person name="Sharpton T.J."/>
            <person name="Martin F."/>
            <person name="Spatafora J.W."/>
        </authorList>
    </citation>
    <scope>NUCLEOTIDE SEQUENCE [LARGE SCALE GENOMIC DNA]</scope>
    <source>
        <strain evidence="1 2">OSC145934</strain>
    </source>
</reference>
<dbReference type="Proteomes" id="UP000243515">
    <property type="component" value="Unassembled WGS sequence"/>
</dbReference>